<dbReference type="RefSeq" id="WP_275366982.1">
    <property type="nucleotide sequence ID" value="NZ_CP136601.1"/>
</dbReference>
<keyword evidence="2" id="KW-1185">Reference proteome</keyword>
<protein>
    <submittedName>
        <fullName evidence="1">Retention module-containing protein</fullName>
    </submittedName>
</protein>
<dbReference type="Proteomes" id="UP001302613">
    <property type="component" value="Chromosome"/>
</dbReference>
<dbReference type="NCBIfam" id="NF033510">
    <property type="entry name" value="Ca_tandemer"/>
    <property type="match status" value="18"/>
</dbReference>
<reference evidence="1 2" key="1">
    <citation type="submission" date="2023-10" db="EMBL/GenBank/DDBJ databases">
        <title>SFO-1, KPC-2, NDM-1 were first reported in Portuguese citrobacter collected clinically.</title>
        <authorList>
            <person name="Guo K."/>
        </authorList>
    </citation>
    <scope>NUCLEOTIDE SEQUENCE [LARGE SCALE GENOMIC DNA]</scope>
    <source>
        <strain evidence="1 2">L2724hy</strain>
    </source>
</reference>
<dbReference type="InterPro" id="IPR013783">
    <property type="entry name" value="Ig-like_fold"/>
</dbReference>
<dbReference type="InterPro" id="IPR049826">
    <property type="entry name" value="Ig-like_ice"/>
</dbReference>
<organism evidence="1 2">
    <name type="scientific">Citrobacter portucalensis</name>
    <dbReference type="NCBI Taxonomy" id="1639133"/>
    <lineage>
        <taxon>Bacteria</taxon>
        <taxon>Pseudomonadati</taxon>
        <taxon>Pseudomonadota</taxon>
        <taxon>Gammaproteobacteria</taxon>
        <taxon>Enterobacterales</taxon>
        <taxon>Enterobacteriaceae</taxon>
        <taxon>Citrobacter</taxon>
        <taxon>Citrobacter freundii complex</taxon>
    </lineage>
</organism>
<accession>A0ABZ0H2L2</accession>
<evidence type="ECO:0000313" key="1">
    <source>
        <dbReference type="EMBL" id="WOH44520.1"/>
    </source>
</evidence>
<dbReference type="EMBL" id="CP136601">
    <property type="protein sequence ID" value="WOH44520.1"/>
    <property type="molecule type" value="Genomic_DNA"/>
</dbReference>
<proteinExistence type="predicted"/>
<dbReference type="NCBIfam" id="NF012196">
    <property type="entry name" value="Ig_like_ice"/>
    <property type="match status" value="30"/>
</dbReference>
<dbReference type="NCBIfam" id="NF033682">
    <property type="entry name" value="retention_LapA"/>
    <property type="match status" value="1"/>
</dbReference>
<evidence type="ECO:0000313" key="2">
    <source>
        <dbReference type="Proteomes" id="UP001302613"/>
    </source>
</evidence>
<gene>
    <name evidence="1" type="ORF">RY846_04840</name>
</gene>
<dbReference type="InterPro" id="IPR047777">
    <property type="entry name" value="LapA-like_RM"/>
</dbReference>
<name>A0ABZ0H2L2_9ENTR</name>
<sequence length="3690" mass="387658">MSKLLGVIKAIIGQVYVVDANGAQRLVHEGDRVYSGEEIVTGASGAVSISLPDGKTLDIGRNSHWGEHGLQVSHHPESSAQDIAAAQKAIADGADPTQVLEATAAGNEAPVTLEGGGGGHTLVQLELTGQVVDPTAGFNTKGLGSPNWDINLPIGGVTAGSASVFPPEVQITEFAGNDGFINKSEFHQTHLSGTSNQNHITLTFTDSQKNTFTITVPVSNGHWNIDTDLGGLVPGNVTVVAIATDVTGRTAESFDHALIDITGPHIDITVDNVTPDNLINYEESRQPQTLIHGSVGGDTKPGDIVTLLVDGKEYTGVVTDPGNGTLTYTIPVLTQGLLHDPNIHATLTSTDEAGNTTIVSTDHHVDNDLYAQNAVTIETVANDDVVNANEFRMPTIISGIASGDAKAGDPVTLTIQGKAFHGTVFDDHGQLRYEIVVPSATLNEGANDVQVTLVSHDAVGNEATAVTHRTVVLDTQAHNALTIDDVTTDNTLNRAELYMRNQVISGTVSGEDAKAGDPVLVEINGHQYNGQIIDLGNSTLGYRIAVNAADFANNVAKVDGYMDVKVTVTSHDAVGNLAIATDTHSVHVDNFAKNTVHIDTVANDNVVNAIENRMTTLISGVAGGDAKAGDAVTVSVQGQSFTGTVVDDNGELRYEVAVPVGTLREGKNDVQVTLVSHDAAGNEVTALAHRTVVLDTKAHNTVNIHDVTADNTLNFTELSAAKQTITGNVRGEDAKAGDPVLVEINGHQYHGQVIDTGKNTLGYRIEVDSAAFSDNVGHVLKEVTVHVSITSHDAAGNLAIATSSHEVHVDNFAENTVHIDTVANDNVVNAIENRMTTLISGVAGGDAKAGDAVTVSVRGQSFTGTVVDDNGELRYEVAVPVGTLKEGKNAVVVTLVSHDAVGNEVTALAHRTVVLDTKAHNTVNIHDVTADNTLNFTELSAAKQVITGNVRGEDAKAGDPVLVEINGYQYHGQVIDIGKNTLGYRIEVDSAAFSDNVGHVLKEVTVHVSVTSHDAAGNLAIATSSHDVHIDNFAENTVHIDTVAGDDLINIKEFSANGGFTQIAGTVTGVDAKMGDTVTLALKGGEVIHSVVIALAGGGLGYSIPVNSHKLVTHPEFTVSVTSTDPAGNSVTHSETKTISADLYTQSYITIDDVTADNFINIKESTDNHGKTTISGTVSGDAKEHDTVQLVINGQHYSGEVEKLANGNLVYHIPVDTQNLVNNPVIHASIHTTDEHGNEMTAVTKHHVGLDLDASASIGIDTVASDDIISKAESNLHKTIITGPVGGDAQKDDVVTLTFNGKTYSGKVFELPDHSLGYSIEVSTDNLKDGSDQKVHVSISTVDEHGNPSTVTHDHMVHIDLHAEASITIDKVTADNTLNHSELNMAQQLITGTVDGDAKLHDVVSLEINGHTFKGEVITLNNGQLGYQIPVDSSAFSNNQGHQDKNVNIKATVVSHDAVGNEVTAISNHSVHIDNFAVNQVHIGTIAGDDVINIKEFSANGGITQIAGTVTGVDAAAGDVVELQLDGVPVMQGVVVTLAGGKLGYSFPMNTHMLMSHPEITISVTSSDAAGNSVTHSATKTISADMYTQSHITIDGVTDDNFINIKESTDHNGKTTISGTVSGDAKEYDTVELVINGQHYSGTVEKLANGGLGYHIPVDTQNLVNDPVIHASIHTTDSHGNETTATADRTVGLDLDASASIGIDTVASDDIISKAESDLHKTIITGPVGGDAQKDDVVTLTFNGKTYSGKVIELSNHSLGYSIEVSTDNLKDGSDQKVHVSISTVDEHGNPSTVTHDHMVHIDLHAEATITIDPVTDDNVLNHFELDKTWQLVSGVVGKDAQVDDDVRVEINGNTYTGKVIVLGNGQLGYQIPVLSSDFSDNQSNQDKDVTFKATVTSHDAVGNEVVKSTTHTVKIDNHAQAGITIDTVAGDNMINGAESTKHTTEVMGTVSGDVHMGDKVIVTVNGHHYDATVQKLPEHNNALGYKLDVLTGDLVKDPHIVAQVVGVDNVGNQQKAEATQDMAVDLHAKALLTIDPVTGDNMVNGDESRQPFTYVTGRVGGDVHANDTVYLTVNSHTLTGKVSDQGGHLGYSIKVSTADLLSDPHLTATVSTTDVAGNPATANAETTVVIDTRIDATITIDDVTPDNTLNYDEQHQTTTVVSGTVTGEVQKGDPLVMTINGVTYKGSVDDINGHLGYRIIVNTADLVANPHIEVTMDVTDAAKNHAHVVAHHDVNLDDRAFAAITIDRVTGDNVLNGTELQAPKTIISGTVGGDAHKGNIVHLVIDGNTVDATVVELPKLGTLGYSVEVDTQWLKNDPNITATITTHDAAGNTATADATSTVTIDDHAEAIVNIDPLVTDHHDDVISYKDAHNPQTTVTGTVGGDVRVGDLVELTINHQTYYAPVQDGSNGQHVFSTQVSTLDLLMDPNIHAEVTAKDAAGNVAYGHDDRPVEIDTVAQIGITIDSAKNWVPQDLAAGARPDYVTVVGHVDHDAQFGDLIHIDVGHGNRLDTTVITLPDGKLGYTLNISTDYWDDDGNITVTVIGHDNHGNVAMAVAHQYYDLPWVAQIPVAGGSSFNTNLTPITTSTTGTGTSLPQKPHVHLTVDPVTGDDVINQVEEGKSTTPIRGLITGDVSVNDTVIVTINGNQYPGKMIAIPGLPGELGYQVDVPTDVLKAHPTFEVSITVSNSAGSDTSSVLKTIQVDIDNPVHITMDNVAGDDVINGSEAKSGTTTISGTVSGEGIHDGSVVSLQVNGNTLTAVVHAGTTGWVWSQDVSINDLRNNPDITASVSATDAAGNTGTDSTSKHVEVDLNADAGVTIDNITTDNVLNSQEVGQAKTTVSGSVSGDVKPGENVTLTVNGHDYNAVINASNHYTVDVNTSDLVADHTIDAKVTGHDKAGNVQDTSIIKAFSVDTTASAAVTVNTVGGDDVINAAEIQAGKVEVSGTVDGDVHKNDKVYITVNGNQVEATVIELPHMNGQLGYKAFVSTTDLQADPTIHVSVTGHDTAGNIQTATYDKIVIIDERVDATIVLDPVSNDDVLNNVEAGKPTTIITGSVTGDVEVGDQVTVTVNGKDLPAIVSDSGGKKVFRVEVSTVDLVHNQHITAHVVAHDDAGNRQQIYTDKTILIDRVASGTVDIDSVTADNVLNHQELSGQKVTITGHVGGDAQLYDPVTLTIGGHKYQGSVITLSGGGLGYQIDVDSAVLRSDAHKVIDVELTGHDAPGNPFTAKSTHTYSIDEQANGAITINDHIAGDNVVNLNESKSDTVIKFTVSGDTHPTDVVDVSVNGNNLKASLVPGSSTVYQVAVPGTYLNEGDNKIEVKTTLHDDAGNTLDVHDQKNVVLDTHADGAITINDGIAADNVVNLKESQSDTVIRFTVSGDTHSTDVVEVNINGHLMKATLAPGSSTVYQVAVQSAYLKEGINDIDVKTTLHDDAGNTIDVSDHKTIVLDTHADASIVVDKIAGDNHISRAESQDTVTHITGSVSGDVNDGDHIKALVNGHQYDAILHQGINGLTYDIEADTSAFRAGHNRVNVLVEAHDNHGNITPYSQTLNVTMDDPAPVKGHTVDKGNHAAIQHALHNLFDDNALSLSYAPAATGHGQATAVLSADDKAKGVLEKVDLSDLARELHEGVDIAKYIQSGGDHHLIASPAKVAHGIDTALSTPASGDLHSPTYSLDHLIAKPDQNHTH</sequence>
<dbReference type="Gene3D" id="2.60.40.10">
    <property type="entry name" value="Immunoglobulins"/>
    <property type="match status" value="31"/>
</dbReference>